<evidence type="ECO:0000313" key="3">
    <source>
        <dbReference type="Proteomes" id="UP001273589"/>
    </source>
</evidence>
<proteinExistence type="predicted"/>
<gene>
    <name evidence="2" type="ORF">PV367_07010</name>
</gene>
<sequence>MSRRLRASRAAPDAHQWGSVGGTGVITGDPDTYSRVYVGTNGRGLQHGNPS</sequence>
<reference evidence="2" key="1">
    <citation type="journal article" date="2023" name="Microb. Genom.">
        <title>Mesoterricola silvestris gen. nov., sp. nov., Mesoterricola sediminis sp. nov., Geothrix oryzae sp. nov., Geothrix edaphica sp. nov., Geothrix rubra sp. nov., and Geothrix limicola sp. nov., six novel members of Acidobacteriota isolated from soils.</title>
        <authorList>
            <person name="Weisberg A.J."/>
            <person name="Pearce E."/>
            <person name="Kramer C.G."/>
            <person name="Chang J.H."/>
            <person name="Clarke C.R."/>
        </authorList>
    </citation>
    <scope>NUCLEOTIDE SEQUENCE</scope>
    <source>
        <strain evidence="2">ND06-05F</strain>
    </source>
</reference>
<protein>
    <submittedName>
        <fullName evidence="2">Uncharacterized protein</fullName>
    </submittedName>
</protein>
<dbReference type="EMBL" id="JARAWN010000026">
    <property type="protein sequence ID" value="MDX3129557.1"/>
    <property type="molecule type" value="Genomic_DNA"/>
</dbReference>
<organism evidence="2 3">
    <name type="scientific">Streptomyces europaeiscabiei</name>
    <dbReference type="NCBI Taxonomy" id="146819"/>
    <lineage>
        <taxon>Bacteria</taxon>
        <taxon>Bacillati</taxon>
        <taxon>Actinomycetota</taxon>
        <taxon>Actinomycetes</taxon>
        <taxon>Kitasatosporales</taxon>
        <taxon>Streptomycetaceae</taxon>
        <taxon>Streptomyces</taxon>
    </lineage>
</organism>
<dbReference type="AlphaFoldDB" id="A0AAJ2PM19"/>
<accession>A0AAJ2PM19</accession>
<dbReference type="RefSeq" id="WP_319690068.1">
    <property type="nucleotide sequence ID" value="NZ_JARAWN010000026.1"/>
</dbReference>
<feature type="region of interest" description="Disordered" evidence="1">
    <location>
        <begin position="1"/>
        <end position="30"/>
    </location>
</feature>
<dbReference type="Proteomes" id="UP001273589">
    <property type="component" value="Unassembled WGS sequence"/>
</dbReference>
<evidence type="ECO:0000256" key="1">
    <source>
        <dbReference type="SAM" id="MobiDB-lite"/>
    </source>
</evidence>
<comment type="caution">
    <text evidence="2">The sequence shown here is derived from an EMBL/GenBank/DDBJ whole genome shotgun (WGS) entry which is preliminary data.</text>
</comment>
<evidence type="ECO:0000313" key="2">
    <source>
        <dbReference type="EMBL" id="MDX3129557.1"/>
    </source>
</evidence>
<name>A0AAJ2PM19_9ACTN</name>
<dbReference type="InterPro" id="IPR015943">
    <property type="entry name" value="WD40/YVTN_repeat-like_dom_sf"/>
</dbReference>
<dbReference type="Gene3D" id="2.130.10.10">
    <property type="entry name" value="YVTN repeat-like/Quinoprotein amine dehydrogenase"/>
    <property type="match status" value="1"/>
</dbReference>